<evidence type="ECO:0000256" key="4">
    <source>
        <dbReference type="ARBA" id="ARBA00023136"/>
    </source>
</evidence>
<keyword evidence="3 5" id="KW-1133">Transmembrane helix</keyword>
<accession>A0ABQ5QDG3</accession>
<feature type="transmembrane region" description="Helical" evidence="5">
    <location>
        <begin position="12"/>
        <end position="32"/>
    </location>
</feature>
<evidence type="ECO:0000256" key="1">
    <source>
        <dbReference type="ARBA" id="ARBA00004141"/>
    </source>
</evidence>
<dbReference type="EMBL" id="BSDE01000002">
    <property type="protein sequence ID" value="GLH72698.1"/>
    <property type="molecule type" value="Genomic_DNA"/>
</dbReference>
<gene>
    <name evidence="6" type="ORF">GETHLI_12000</name>
</gene>
<evidence type="ECO:0000313" key="7">
    <source>
        <dbReference type="Proteomes" id="UP001165069"/>
    </source>
</evidence>
<dbReference type="InterPro" id="IPR032808">
    <property type="entry name" value="DoxX"/>
</dbReference>
<dbReference type="Proteomes" id="UP001165069">
    <property type="component" value="Unassembled WGS sequence"/>
</dbReference>
<reference evidence="6 7" key="1">
    <citation type="journal article" date="2023" name="Antonie Van Leeuwenhoek">
        <title>Mesoterricola silvestris gen. nov., sp. nov., Mesoterricola sediminis sp. nov., Geothrix oryzae sp. nov., Geothrix edaphica sp. nov., Geothrix rubra sp. nov., and Geothrix limicola sp. nov., six novel members of Acidobacteriota isolated from soils.</title>
        <authorList>
            <person name="Itoh H."/>
            <person name="Sugisawa Y."/>
            <person name="Mise K."/>
            <person name="Xu Z."/>
            <person name="Kuniyasu M."/>
            <person name="Ushijima N."/>
            <person name="Kawano K."/>
            <person name="Kobayashi E."/>
            <person name="Shiratori Y."/>
            <person name="Masuda Y."/>
            <person name="Senoo K."/>
        </authorList>
    </citation>
    <scope>NUCLEOTIDE SEQUENCE [LARGE SCALE GENOMIC DNA]</scope>
    <source>
        <strain evidence="6 7">Red804</strain>
    </source>
</reference>
<proteinExistence type="predicted"/>
<protein>
    <submittedName>
        <fullName evidence="6">Membrane protein</fullName>
    </submittedName>
</protein>
<evidence type="ECO:0000256" key="2">
    <source>
        <dbReference type="ARBA" id="ARBA00022692"/>
    </source>
</evidence>
<feature type="transmembrane region" description="Helical" evidence="5">
    <location>
        <begin position="44"/>
        <end position="65"/>
    </location>
</feature>
<evidence type="ECO:0000313" key="6">
    <source>
        <dbReference type="EMBL" id="GLH72698.1"/>
    </source>
</evidence>
<comment type="caution">
    <text evidence="6">The sequence shown here is derived from an EMBL/GenBank/DDBJ whole genome shotgun (WGS) entry which is preliminary data.</text>
</comment>
<name>A0ABQ5QDG3_9BACT</name>
<comment type="subcellular location">
    <subcellularLocation>
        <location evidence="1">Membrane</location>
        <topology evidence="1">Multi-pass membrane protein</topology>
    </subcellularLocation>
</comment>
<organism evidence="6 7">
    <name type="scientific">Geothrix limicola</name>
    <dbReference type="NCBI Taxonomy" id="2927978"/>
    <lineage>
        <taxon>Bacteria</taxon>
        <taxon>Pseudomonadati</taxon>
        <taxon>Acidobacteriota</taxon>
        <taxon>Holophagae</taxon>
        <taxon>Holophagales</taxon>
        <taxon>Holophagaceae</taxon>
        <taxon>Geothrix</taxon>
    </lineage>
</organism>
<evidence type="ECO:0000256" key="5">
    <source>
        <dbReference type="SAM" id="Phobius"/>
    </source>
</evidence>
<dbReference type="RefSeq" id="WP_285571744.1">
    <property type="nucleotide sequence ID" value="NZ_BSDE01000002.1"/>
</dbReference>
<dbReference type="Pfam" id="PF13564">
    <property type="entry name" value="DoxX_2"/>
    <property type="match status" value="1"/>
</dbReference>
<feature type="transmembrane region" description="Helical" evidence="5">
    <location>
        <begin position="96"/>
        <end position="116"/>
    </location>
</feature>
<evidence type="ECO:0000256" key="3">
    <source>
        <dbReference type="ARBA" id="ARBA00022989"/>
    </source>
</evidence>
<keyword evidence="4 5" id="KW-0472">Membrane</keyword>
<keyword evidence="2 5" id="KW-0812">Transmembrane</keyword>
<feature type="transmembrane region" description="Helical" evidence="5">
    <location>
        <begin position="72"/>
        <end position="90"/>
    </location>
</feature>
<keyword evidence="7" id="KW-1185">Reference proteome</keyword>
<sequence>MPSTSTPAIWTGRVLSTLPILFLLFDGVVKVLRLPPVLEGTAKLGYPLGVVVPLGLTLLVCTVLYAIPRTSVLGAIFLTGYLGGAVASHVRVGDPLFSHALFPTYFAVLIWGGLFLRDARLRALLPFARPLA</sequence>